<dbReference type="PRINTS" id="PR00625">
    <property type="entry name" value="JDOMAIN"/>
</dbReference>
<protein>
    <submittedName>
        <fullName evidence="4">DnaJ-class molecular chaperone with C-terminal Zn finger domain</fullName>
    </submittedName>
</protein>
<evidence type="ECO:0000313" key="5">
    <source>
        <dbReference type="Proteomes" id="UP000003806"/>
    </source>
</evidence>
<reference evidence="4 5" key="1">
    <citation type="submission" date="2011-11" db="EMBL/GenBank/DDBJ databases">
        <title>The Noncontiguous Finished genome of Jonquetella anthropi DSM 22815.</title>
        <authorList>
            <consortium name="US DOE Joint Genome Institute (JGI-PGF)"/>
            <person name="Lucas S."/>
            <person name="Copeland A."/>
            <person name="Lapidus A."/>
            <person name="Glavina del Rio T."/>
            <person name="Dalin E."/>
            <person name="Tice H."/>
            <person name="Bruce D."/>
            <person name="Goodwin L."/>
            <person name="Pitluck S."/>
            <person name="Peters L."/>
            <person name="Mikhailova N."/>
            <person name="Held B."/>
            <person name="Kyrpides N."/>
            <person name="Mavromatis K."/>
            <person name="Ivanova N."/>
            <person name="Markowitz V."/>
            <person name="Cheng J.-F."/>
            <person name="Hugenholtz P."/>
            <person name="Woyke T."/>
            <person name="Wu D."/>
            <person name="Gronow S."/>
            <person name="Wellnitz S."/>
            <person name="Brambilla E."/>
            <person name="Klenk H.-P."/>
            <person name="Eisen J.A."/>
        </authorList>
    </citation>
    <scope>NUCLEOTIDE SEQUENCE [LARGE SCALE GENOMIC DNA]</scope>
    <source>
        <strain evidence="4 5">DSM 22815</strain>
    </source>
</reference>
<keyword evidence="2" id="KW-1133">Transmembrane helix</keyword>
<dbReference type="Gene3D" id="1.10.287.110">
    <property type="entry name" value="DnaJ domain"/>
    <property type="match status" value="1"/>
</dbReference>
<dbReference type="eggNOG" id="COG1076">
    <property type="taxonomic scope" value="Bacteria"/>
</dbReference>
<dbReference type="PROSITE" id="PS50076">
    <property type="entry name" value="DNAJ_2"/>
    <property type="match status" value="1"/>
</dbReference>
<keyword evidence="5" id="KW-1185">Reference proteome</keyword>
<evidence type="ECO:0000256" key="1">
    <source>
        <dbReference type="SAM" id="MobiDB-lite"/>
    </source>
</evidence>
<dbReference type="AlphaFoldDB" id="H0UM15"/>
<gene>
    <name evidence="4" type="ORF">JonanDRAFT_0126</name>
</gene>
<keyword evidence="2" id="KW-0812">Transmembrane</keyword>
<dbReference type="RefSeq" id="WP_008522000.1">
    <property type="nucleotide sequence ID" value="NZ_CM001376.1"/>
</dbReference>
<dbReference type="OrthoDB" id="9779889at2"/>
<dbReference type="SMART" id="SM00271">
    <property type="entry name" value="DnaJ"/>
    <property type="match status" value="1"/>
</dbReference>
<dbReference type="CDD" id="cd06257">
    <property type="entry name" value="DnaJ"/>
    <property type="match status" value="1"/>
</dbReference>
<accession>H0UM15</accession>
<sequence length="132" mass="15716">MAFVVRLLRLLIVPLFIGWFIRSMRRDMARSGQKFDWRRFVRSFLSGPYRAEGGQSWTTSPPGRPHKSPWEVFGLSPTASDQEIKQRYRELVSKYHPDRFSELKDQEFSELAAQKFKELQEAYQTLRRLRGF</sequence>
<dbReference type="InterPro" id="IPR001623">
    <property type="entry name" value="DnaJ_domain"/>
</dbReference>
<keyword evidence="2" id="KW-0472">Membrane</keyword>
<dbReference type="EMBL" id="CM001376">
    <property type="protein sequence ID" value="EHM12557.1"/>
    <property type="molecule type" value="Genomic_DNA"/>
</dbReference>
<dbReference type="Proteomes" id="UP000003806">
    <property type="component" value="Chromosome"/>
</dbReference>
<name>H0UM15_9BACT</name>
<dbReference type="InterPro" id="IPR036869">
    <property type="entry name" value="J_dom_sf"/>
</dbReference>
<evidence type="ECO:0000256" key="2">
    <source>
        <dbReference type="SAM" id="Phobius"/>
    </source>
</evidence>
<dbReference type="STRING" id="885272.JonanDRAFT_0126"/>
<dbReference type="InterPro" id="IPR050817">
    <property type="entry name" value="DjlA_DnaK_co-chaperone"/>
</dbReference>
<proteinExistence type="predicted"/>
<dbReference type="PANTHER" id="PTHR24074">
    <property type="entry name" value="CO-CHAPERONE PROTEIN DJLA"/>
    <property type="match status" value="1"/>
</dbReference>
<feature type="region of interest" description="Disordered" evidence="1">
    <location>
        <begin position="51"/>
        <end position="72"/>
    </location>
</feature>
<dbReference type="Pfam" id="PF00226">
    <property type="entry name" value="DnaJ"/>
    <property type="match status" value="1"/>
</dbReference>
<dbReference type="HOGENOM" id="CLU_1958543_0_0_0"/>
<organism evidence="4 5">
    <name type="scientific">Jonquetella anthropi DSM 22815</name>
    <dbReference type="NCBI Taxonomy" id="885272"/>
    <lineage>
        <taxon>Bacteria</taxon>
        <taxon>Thermotogati</taxon>
        <taxon>Synergistota</taxon>
        <taxon>Synergistia</taxon>
        <taxon>Synergistales</taxon>
        <taxon>Dethiosulfovibrionaceae</taxon>
        <taxon>Jonquetella</taxon>
    </lineage>
</organism>
<feature type="transmembrane region" description="Helical" evidence="2">
    <location>
        <begin position="6"/>
        <end position="24"/>
    </location>
</feature>
<evidence type="ECO:0000259" key="3">
    <source>
        <dbReference type="PROSITE" id="PS50076"/>
    </source>
</evidence>
<feature type="domain" description="J" evidence="3">
    <location>
        <begin position="68"/>
        <end position="131"/>
    </location>
</feature>
<dbReference type="SUPFAM" id="SSF46565">
    <property type="entry name" value="Chaperone J-domain"/>
    <property type="match status" value="1"/>
</dbReference>
<evidence type="ECO:0000313" key="4">
    <source>
        <dbReference type="EMBL" id="EHM12557.1"/>
    </source>
</evidence>